<sequence>MSRFFSDVFLALVHYPVTNKRGEVVVTALTTLDLHDISRAAVTYGVRGFYVVTPLDAHKELAARMWRHWTEGYGSTYNPLRGEALRNSRVVDTVADAVAAATREAGRPPVVVATTARDVSRPRLSYEVLRRQLQESGGAYLLLFGTGWGLAEEILLKADQVLDPIYGPTPYNHLSVRSAVAITLDRLLGLRGGEENFRQGTE</sequence>
<name>A0A932M0C1_UNCTE</name>
<dbReference type="GO" id="GO:0008168">
    <property type="term" value="F:methyltransferase activity"/>
    <property type="evidence" value="ECO:0007669"/>
    <property type="project" value="UniProtKB-KW"/>
</dbReference>
<comment type="caution">
    <text evidence="2">The sequence shown here is derived from an EMBL/GenBank/DDBJ whole genome shotgun (WGS) entry which is preliminary data.</text>
</comment>
<dbReference type="Gene3D" id="3.40.1280.10">
    <property type="match status" value="1"/>
</dbReference>
<organism evidence="2 3">
    <name type="scientific">Tectimicrobiota bacterium</name>
    <dbReference type="NCBI Taxonomy" id="2528274"/>
    <lineage>
        <taxon>Bacteria</taxon>
        <taxon>Pseudomonadati</taxon>
        <taxon>Nitrospinota/Tectimicrobiota group</taxon>
        <taxon>Candidatus Tectimicrobiota</taxon>
    </lineage>
</organism>
<keyword evidence="2" id="KW-0489">Methyltransferase</keyword>
<dbReference type="Proteomes" id="UP000741360">
    <property type="component" value="Unassembled WGS sequence"/>
</dbReference>
<evidence type="ECO:0000313" key="3">
    <source>
        <dbReference type="Proteomes" id="UP000741360"/>
    </source>
</evidence>
<reference evidence="2" key="1">
    <citation type="submission" date="2020-07" db="EMBL/GenBank/DDBJ databases">
        <title>Huge and variable diversity of episymbiotic CPR bacteria and DPANN archaea in groundwater ecosystems.</title>
        <authorList>
            <person name="He C.Y."/>
            <person name="Keren R."/>
            <person name="Whittaker M."/>
            <person name="Farag I.F."/>
            <person name="Doudna J."/>
            <person name="Cate J.H.D."/>
            <person name="Banfield J.F."/>
        </authorList>
    </citation>
    <scope>NUCLEOTIDE SEQUENCE</scope>
    <source>
        <strain evidence="2">NC_groundwater_717_Ag_S-0.2um_59_8</strain>
    </source>
</reference>
<proteinExistence type="predicted"/>
<dbReference type="InterPro" id="IPR019230">
    <property type="entry name" value="RNA_MeTrfase_C_dom"/>
</dbReference>
<keyword evidence="2" id="KW-0808">Transferase</keyword>
<evidence type="ECO:0000259" key="1">
    <source>
        <dbReference type="Pfam" id="PF09936"/>
    </source>
</evidence>
<gene>
    <name evidence="2" type="ORF">HYY65_01815</name>
</gene>
<dbReference type="EMBL" id="JACPSX010000032">
    <property type="protein sequence ID" value="MBI3013811.1"/>
    <property type="molecule type" value="Genomic_DNA"/>
</dbReference>
<protein>
    <submittedName>
        <fullName evidence="2">RNA methyltransferase</fullName>
    </submittedName>
</protein>
<dbReference type="CDD" id="cd18085">
    <property type="entry name" value="TM1570-like"/>
    <property type="match status" value="1"/>
</dbReference>
<dbReference type="Pfam" id="PF09936">
    <property type="entry name" value="Methyltrn_RNA_4"/>
    <property type="match status" value="1"/>
</dbReference>
<evidence type="ECO:0000313" key="2">
    <source>
        <dbReference type="EMBL" id="MBI3013811.1"/>
    </source>
</evidence>
<dbReference type="InterPro" id="IPR029026">
    <property type="entry name" value="tRNA_m1G_MTases_N"/>
</dbReference>
<feature type="domain" description="tRNA (guanine-N(1)-)-methyltransferase C-terminal" evidence="1">
    <location>
        <begin position="8"/>
        <end position="189"/>
    </location>
</feature>
<dbReference type="GO" id="GO:0032259">
    <property type="term" value="P:methylation"/>
    <property type="evidence" value="ECO:0007669"/>
    <property type="project" value="UniProtKB-KW"/>
</dbReference>
<dbReference type="AlphaFoldDB" id="A0A932M0C1"/>
<accession>A0A932M0C1</accession>